<evidence type="ECO:0000313" key="2">
    <source>
        <dbReference type="Proteomes" id="UP000026961"/>
    </source>
</evidence>
<accession>A0A0D9ZVK4</accession>
<name>A0A0D9ZVK4_9ORYZ</name>
<dbReference type="Gramene" id="OGLUM05G07100.1">
    <property type="protein sequence ID" value="OGLUM05G07100.1"/>
    <property type="gene ID" value="OGLUM05G07100"/>
</dbReference>
<evidence type="ECO:0000313" key="1">
    <source>
        <dbReference type="EnsemblPlants" id="OGLUM05G07100.1"/>
    </source>
</evidence>
<proteinExistence type="predicted"/>
<protein>
    <submittedName>
        <fullName evidence="1">Uncharacterized protein</fullName>
    </submittedName>
</protein>
<sequence>MGHVLVAQAPAAQSMAQASRTSQALSSQAHARFISAKKVGRIMEEMNRMLNASKGPTPDLLQTQQKYIRVQRSFSAVWDYKQSMPLLRAHASSMSGDTGNNRARVNIYYEKATMPSHFFLSISRNQSEQQEAEPVEACSE</sequence>
<organism evidence="1">
    <name type="scientific">Oryza glumipatula</name>
    <dbReference type="NCBI Taxonomy" id="40148"/>
    <lineage>
        <taxon>Eukaryota</taxon>
        <taxon>Viridiplantae</taxon>
        <taxon>Streptophyta</taxon>
        <taxon>Embryophyta</taxon>
        <taxon>Tracheophyta</taxon>
        <taxon>Spermatophyta</taxon>
        <taxon>Magnoliopsida</taxon>
        <taxon>Liliopsida</taxon>
        <taxon>Poales</taxon>
        <taxon>Poaceae</taxon>
        <taxon>BOP clade</taxon>
        <taxon>Oryzoideae</taxon>
        <taxon>Oryzeae</taxon>
        <taxon>Oryzinae</taxon>
        <taxon>Oryza</taxon>
    </lineage>
</organism>
<dbReference type="HOGENOM" id="CLU_1838260_0_0_1"/>
<keyword evidence="2" id="KW-1185">Reference proteome</keyword>
<dbReference type="EnsemblPlants" id="OGLUM05G07100.1">
    <property type="protein sequence ID" value="OGLUM05G07100.1"/>
    <property type="gene ID" value="OGLUM05G07100"/>
</dbReference>
<reference evidence="1" key="2">
    <citation type="submission" date="2018-05" db="EMBL/GenBank/DDBJ databases">
        <title>OgluRS3 (Oryza glumaepatula Reference Sequence Version 3).</title>
        <authorList>
            <person name="Zhang J."/>
            <person name="Kudrna D."/>
            <person name="Lee S."/>
            <person name="Talag J."/>
            <person name="Welchert J."/>
            <person name="Wing R.A."/>
        </authorList>
    </citation>
    <scope>NUCLEOTIDE SEQUENCE [LARGE SCALE GENOMIC DNA]</scope>
</reference>
<dbReference type="AlphaFoldDB" id="A0A0D9ZVK4"/>
<dbReference type="Proteomes" id="UP000026961">
    <property type="component" value="Chromosome 5"/>
</dbReference>
<reference evidence="1" key="1">
    <citation type="submission" date="2015-04" db="UniProtKB">
        <authorList>
            <consortium name="EnsemblPlants"/>
        </authorList>
    </citation>
    <scope>IDENTIFICATION</scope>
</reference>